<dbReference type="PIRSF" id="PIRSF014972">
    <property type="entry name" value="FlK"/>
    <property type="match status" value="1"/>
</dbReference>
<proteinExistence type="predicted"/>
<name>A0A5Q2MK40_9ACTN</name>
<sequence>METASVTHTVTTADTAAALGSGDLEVLATPRVLAWLEEATCAALELPAERTSVGTRIEIEHLVASPVGTTVTATATAVHTDGRLVRFQVAAQDADGTLLATGEVRRVVVDRERFLSRITPVGD</sequence>
<evidence type="ECO:0000259" key="1">
    <source>
        <dbReference type="Pfam" id="PF22636"/>
    </source>
</evidence>
<organism evidence="2 3">
    <name type="scientific">Aeromicrobium yanjiei</name>
    <dbReference type="NCBI Taxonomy" id="2662028"/>
    <lineage>
        <taxon>Bacteria</taxon>
        <taxon>Bacillati</taxon>
        <taxon>Actinomycetota</taxon>
        <taxon>Actinomycetes</taxon>
        <taxon>Propionibacteriales</taxon>
        <taxon>Nocardioidaceae</taxon>
        <taxon>Aeromicrobium</taxon>
    </lineage>
</organism>
<feature type="domain" description="Fluoroacetyl-CoA-specific thioesterase-like" evidence="1">
    <location>
        <begin position="10"/>
        <end position="112"/>
    </location>
</feature>
<dbReference type="SUPFAM" id="SSF54637">
    <property type="entry name" value="Thioesterase/thiol ester dehydrase-isomerase"/>
    <property type="match status" value="1"/>
</dbReference>
<dbReference type="InterPro" id="IPR054485">
    <property type="entry name" value="FlK-like_dom"/>
</dbReference>
<dbReference type="InterPro" id="IPR025540">
    <property type="entry name" value="FlK"/>
</dbReference>
<evidence type="ECO:0000313" key="3">
    <source>
        <dbReference type="Proteomes" id="UP000392064"/>
    </source>
</evidence>
<protein>
    <submittedName>
        <fullName evidence="2">Thioesterase</fullName>
    </submittedName>
</protein>
<dbReference type="PANTHER" id="PTHR36934">
    <property type="entry name" value="BLR0278 PROTEIN"/>
    <property type="match status" value="1"/>
</dbReference>
<dbReference type="AlphaFoldDB" id="A0A5Q2MK40"/>
<accession>A0A5Q2MK40</accession>
<evidence type="ECO:0000313" key="2">
    <source>
        <dbReference type="EMBL" id="QGG40675.1"/>
    </source>
</evidence>
<dbReference type="Proteomes" id="UP000392064">
    <property type="component" value="Chromosome"/>
</dbReference>
<dbReference type="EMBL" id="CP045737">
    <property type="protein sequence ID" value="QGG40675.1"/>
    <property type="molecule type" value="Genomic_DNA"/>
</dbReference>
<dbReference type="Pfam" id="PF22636">
    <property type="entry name" value="FlK"/>
    <property type="match status" value="1"/>
</dbReference>
<reference evidence="2 3" key="1">
    <citation type="submission" date="2019-11" db="EMBL/GenBank/DDBJ databases">
        <authorList>
            <person name="Li J."/>
        </authorList>
    </citation>
    <scope>NUCLEOTIDE SEQUENCE [LARGE SCALE GENOMIC DNA]</scope>
    <source>
        <strain evidence="2 3">MF47</strain>
    </source>
</reference>
<keyword evidence="3" id="KW-1185">Reference proteome</keyword>
<dbReference type="RefSeq" id="WP_153651946.1">
    <property type="nucleotide sequence ID" value="NZ_CP045737.1"/>
</dbReference>
<gene>
    <name evidence="2" type="ORF">GEV26_04455</name>
</gene>
<dbReference type="KEGG" id="aef:GEV26_04455"/>
<dbReference type="InterPro" id="IPR029069">
    <property type="entry name" value="HotDog_dom_sf"/>
</dbReference>
<dbReference type="Gene3D" id="3.10.129.10">
    <property type="entry name" value="Hotdog Thioesterase"/>
    <property type="match status" value="1"/>
</dbReference>
<dbReference type="PANTHER" id="PTHR36934:SF1">
    <property type="entry name" value="THIOESTERASE DOMAIN-CONTAINING PROTEIN"/>
    <property type="match status" value="1"/>
</dbReference>